<dbReference type="AlphaFoldDB" id="A0A0N8GRJ0"/>
<protein>
    <submittedName>
        <fullName evidence="1">Uncharacterized protein</fullName>
    </submittedName>
</protein>
<dbReference type="SUPFAM" id="SSF47413">
    <property type="entry name" value="lambda repressor-like DNA-binding domains"/>
    <property type="match status" value="1"/>
</dbReference>
<dbReference type="Proteomes" id="UP000050277">
    <property type="component" value="Unassembled WGS sequence"/>
</dbReference>
<proteinExistence type="predicted"/>
<reference evidence="1 2" key="1">
    <citation type="submission" date="2015-07" db="EMBL/GenBank/DDBJ databases">
        <title>Whole genome sequence of Herpetosiphon geysericola DSM 7119.</title>
        <authorList>
            <person name="Hemp J."/>
            <person name="Ward L.M."/>
            <person name="Pace L.A."/>
            <person name="Fischer W.W."/>
        </authorList>
    </citation>
    <scope>NUCLEOTIDE SEQUENCE [LARGE SCALE GENOMIC DNA]</scope>
    <source>
        <strain evidence="1 2">DSM 7119</strain>
    </source>
</reference>
<organism evidence="1 2">
    <name type="scientific">Herpetosiphon geysericola</name>
    <dbReference type="NCBI Taxonomy" id="70996"/>
    <lineage>
        <taxon>Bacteria</taxon>
        <taxon>Bacillati</taxon>
        <taxon>Chloroflexota</taxon>
        <taxon>Chloroflexia</taxon>
        <taxon>Herpetosiphonales</taxon>
        <taxon>Herpetosiphonaceae</taxon>
        <taxon>Herpetosiphon</taxon>
    </lineage>
</organism>
<keyword evidence="2" id="KW-1185">Reference proteome</keyword>
<gene>
    <name evidence="1" type="ORF">SE18_11565</name>
</gene>
<dbReference type="OrthoDB" id="9849755at2"/>
<dbReference type="RefSeq" id="WP_054534616.1">
    <property type="nucleotide sequence ID" value="NZ_LGKP01000021.1"/>
</dbReference>
<dbReference type="EMBL" id="LGKP01000021">
    <property type="protein sequence ID" value="KPL86634.1"/>
    <property type="molecule type" value="Genomic_DNA"/>
</dbReference>
<dbReference type="GO" id="GO:0003677">
    <property type="term" value="F:DNA binding"/>
    <property type="evidence" value="ECO:0007669"/>
    <property type="project" value="InterPro"/>
</dbReference>
<accession>A0A0N8GRJ0</accession>
<evidence type="ECO:0000313" key="2">
    <source>
        <dbReference type="Proteomes" id="UP000050277"/>
    </source>
</evidence>
<evidence type="ECO:0000313" key="1">
    <source>
        <dbReference type="EMBL" id="KPL86634.1"/>
    </source>
</evidence>
<name>A0A0N8GRJ0_9CHLR</name>
<sequence length="68" mass="7862">MRRRKVQPLNDQRREVLLWLAQRSWTVAQLAAASGCDAAILRAWLEGKRSLSEAERLAIEEALQQHHE</sequence>
<dbReference type="InterPro" id="IPR010982">
    <property type="entry name" value="Lambda_DNA-bd_dom_sf"/>
</dbReference>
<comment type="caution">
    <text evidence="1">The sequence shown here is derived from an EMBL/GenBank/DDBJ whole genome shotgun (WGS) entry which is preliminary data.</text>
</comment>